<gene>
    <name evidence="1" type="ORF">QR98_0092050</name>
</gene>
<dbReference type="AlphaFoldDB" id="A0A132AJ86"/>
<dbReference type="VEuPathDB" id="VectorBase:SSCA002225"/>
<dbReference type="EMBL" id="JXLN01015550">
    <property type="protein sequence ID" value="KPM10645.1"/>
    <property type="molecule type" value="Genomic_DNA"/>
</dbReference>
<dbReference type="Proteomes" id="UP000616769">
    <property type="component" value="Unassembled WGS sequence"/>
</dbReference>
<evidence type="ECO:0000313" key="1">
    <source>
        <dbReference type="EMBL" id="KPM10645.1"/>
    </source>
</evidence>
<protein>
    <submittedName>
        <fullName evidence="1">Uncharacterized protein</fullName>
    </submittedName>
</protein>
<dbReference type="GO" id="GO:0005509">
    <property type="term" value="F:calcium ion binding"/>
    <property type="evidence" value="ECO:0007669"/>
    <property type="project" value="UniProtKB-UniRule"/>
</dbReference>
<dbReference type="GO" id="GO:0007156">
    <property type="term" value="P:homophilic cell adhesion via plasma membrane adhesion molecules"/>
    <property type="evidence" value="ECO:0007669"/>
    <property type="project" value="InterPro"/>
</dbReference>
<dbReference type="GO" id="GO:0016020">
    <property type="term" value="C:membrane"/>
    <property type="evidence" value="ECO:0007669"/>
    <property type="project" value="InterPro"/>
</dbReference>
<reference evidence="1 2" key="1">
    <citation type="journal article" date="2015" name="Parasit. Vectors">
        <title>Draft genome of the scabies mite.</title>
        <authorList>
            <person name="Rider S.D.Jr."/>
            <person name="Morgan M.S."/>
            <person name="Arlian L.G."/>
        </authorList>
    </citation>
    <scope>NUCLEOTIDE SEQUENCE [LARGE SCALE GENOMIC DNA]</scope>
    <source>
        <strain evidence="1">Arlian Lab</strain>
    </source>
</reference>
<proteinExistence type="predicted"/>
<sequence>MKRSGTFHNNTMIIVIMIEIILLFNRILIANTNKPPIIHYSNIMRILKIPYFTEPGTVVYRNIRILSTIFIVSNQTSNGTNSSAHLLILFNLKNRRPRFSTNNCLASIDEHSNFLSSVRWRSSHQVIDYDYGFNGTFELSIIDPNEIFLITPKIGYQNITFTLLINDSRRLDFETTPNISVIINAKDLSNEREDENLTCIVVINDINGNVDYLDVLIFFHKFWPKLIFNA</sequence>
<organism evidence="1 2">
    <name type="scientific">Sarcoptes scabiei</name>
    <name type="common">Itch mite</name>
    <name type="synonym">Acarus scabiei</name>
    <dbReference type="NCBI Taxonomy" id="52283"/>
    <lineage>
        <taxon>Eukaryota</taxon>
        <taxon>Metazoa</taxon>
        <taxon>Ecdysozoa</taxon>
        <taxon>Arthropoda</taxon>
        <taxon>Chelicerata</taxon>
        <taxon>Arachnida</taxon>
        <taxon>Acari</taxon>
        <taxon>Acariformes</taxon>
        <taxon>Sarcoptiformes</taxon>
        <taxon>Astigmata</taxon>
        <taxon>Psoroptidia</taxon>
        <taxon>Sarcoptoidea</taxon>
        <taxon>Sarcoptidae</taxon>
        <taxon>Sarcoptinae</taxon>
        <taxon>Sarcoptes</taxon>
    </lineage>
</organism>
<dbReference type="InterPro" id="IPR015919">
    <property type="entry name" value="Cadherin-like_sf"/>
</dbReference>
<dbReference type="OrthoDB" id="6510378at2759"/>
<dbReference type="SUPFAM" id="SSF49313">
    <property type="entry name" value="Cadherin-like"/>
    <property type="match status" value="1"/>
</dbReference>
<dbReference type="Gene3D" id="2.60.40.60">
    <property type="entry name" value="Cadherins"/>
    <property type="match status" value="1"/>
</dbReference>
<comment type="caution">
    <text evidence="1">The sequence shown here is derived from an EMBL/GenBank/DDBJ whole genome shotgun (WGS) entry which is preliminary data.</text>
</comment>
<dbReference type="InterPro" id="IPR002126">
    <property type="entry name" value="Cadherin-like_dom"/>
</dbReference>
<evidence type="ECO:0000313" key="2">
    <source>
        <dbReference type="Proteomes" id="UP000616769"/>
    </source>
</evidence>
<accession>A0A132AJ86</accession>
<name>A0A132AJ86_SARSC</name>
<dbReference type="CDD" id="cd11304">
    <property type="entry name" value="Cadherin_repeat"/>
    <property type="match status" value="1"/>
</dbReference>
<dbReference type="PROSITE" id="PS50268">
    <property type="entry name" value="CADHERIN_2"/>
    <property type="match status" value="1"/>
</dbReference>